<dbReference type="EMBL" id="JAVXUP010000136">
    <property type="protein sequence ID" value="KAK3036840.1"/>
    <property type="molecule type" value="Genomic_DNA"/>
</dbReference>
<reference evidence="1" key="1">
    <citation type="submission" date="2022-12" db="EMBL/GenBank/DDBJ databases">
        <title>Draft genome assemblies for two species of Escallonia (Escalloniales).</title>
        <authorList>
            <person name="Chanderbali A."/>
            <person name="Dervinis C."/>
            <person name="Anghel I."/>
            <person name="Soltis D."/>
            <person name="Soltis P."/>
            <person name="Zapata F."/>
        </authorList>
    </citation>
    <scope>NUCLEOTIDE SEQUENCE</scope>
    <source>
        <strain evidence="1">UCBG64.0493</strain>
        <tissue evidence="1">Leaf</tissue>
    </source>
</reference>
<evidence type="ECO:0000313" key="2">
    <source>
        <dbReference type="Proteomes" id="UP001188597"/>
    </source>
</evidence>
<comment type="caution">
    <text evidence="1">The sequence shown here is derived from an EMBL/GenBank/DDBJ whole genome shotgun (WGS) entry which is preliminary data.</text>
</comment>
<keyword evidence="2" id="KW-1185">Reference proteome</keyword>
<name>A0AA89BCJ3_9ASTE</name>
<accession>A0AA89BCJ3</accession>
<dbReference type="Proteomes" id="UP001188597">
    <property type="component" value="Unassembled WGS sequence"/>
</dbReference>
<dbReference type="AlphaFoldDB" id="A0AA89BCJ3"/>
<organism evidence="1 2">
    <name type="scientific">Escallonia herrerae</name>
    <dbReference type="NCBI Taxonomy" id="1293975"/>
    <lineage>
        <taxon>Eukaryota</taxon>
        <taxon>Viridiplantae</taxon>
        <taxon>Streptophyta</taxon>
        <taxon>Embryophyta</taxon>
        <taxon>Tracheophyta</taxon>
        <taxon>Spermatophyta</taxon>
        <taxon>Magnoliopsida</taxon>
        <taxon>eudicotyledons</taxon>
        <taxon>Gunneridae</taxon>
        <taxon>Pentapetalae</taxon>
        <taxon>asterids</taxon>
        <taxon>campanulids</taxon>
        <taxon>Escalloniales</taxon>
        <taxon>Escalloniaceae</taxon>
        <taxon>Escallonia</taxon>
    </lineage>
</organism>
<proteinExistence type="predicted"/>
<evidence type="ECO:0000313" key="1">
    <source>
        <dbReference type="EMBL" id="KAK3036840.1"/>
    </source>
</evidence>
<gene>
    <name evidence="1" type="ORF">RJ639_031318</name>
</gene>
<sequence length="125" mass="14220">MVHTSITAALTNIPNFIKCPQKRKTLQRPLLFILSSKRKNAVHLQPPKQLWTSHLMADHDRRREAMKRHKSQSREVLHADQEKGLVRSHERVVGEIREGEIDGDLAAVVHDLSYKCPQACTAKAA</sequence>
<protein>
    <submittedName>
        <fullName evidence="1">Uncharacterized protein</fullName>
    </submittedName>
</protein>